<evidence type="ECO:0000313" key="1">
    <source>
        <dbReference type="EMBL" id="KAJ8630646.1"/>
    </source>
</evidence>
<gene>
    <name evidence="1" type="ORF">MRB53_023969</name>
</gene>
<dbReference type="Proteomes" id="UP001234297">
    <property type="component" value="Chromosome 7"/>
</dbReference>
<dbReference type="EMBL" id="CM056815">
    <property type="protein sequence ID" value="KAJ8630646.1"/>
    <property type="molecule type" value="Genomic_DNA"/>
</dbReference>
<keyword evidence="2" id="KW-1185">Reference proteome</keyword>
<reference evidence="1 2" key="1">
    <citation type="journal article" date="2022" name="Hortic Res">
        <title>A haplotype resolved chromosomal level avocado genome allows analysis of novel avocado genes.</title>
        <authorList>
            <person name="Nath O."/>
            <person name="Fletcher S.J."/>
            <person name="Hayward A."/>
            <person name="Shaw L.M."/>
            <person name="Masouleh A.K."/>
            <person name="Furtado A."/>
            <person name="Henry R.J."/>
            <person name="Mitter N."/>
        </authorList>
    </citation>
    <scope>NUCLEOTIDE SEQUENCE [LARGE SCALE GENOMIC DNA]</scope>
    <source>
        <strain evidence="2">cv. Hass</strain>
    </source>
</reference>
<comment type="caution">
    <text evidence="1">The sequence shown here is derived from an EMBL/GenBank/DDBJ whole genome shotgun (WGS) entry which is preliminary data.</text>
</comment>
<evidence type="ECO:0000313" key="2">
    <source>
        <dbReference type="Proteomes" id="UP001234297"/>
    </source>
</evidence>
<sequence length="139" mass="16258">MELHDEVNEEDPYSILGESIWSSILSLLPLHEAVATSALSTYWKNAWAWVPSLDIAITNIMHKMTDWDLVYERKEWVQIVHKILTTHEGPIQSCILETKLTKCSDEDVNEWTKILIQRSIGELIINERYRYKMPPSVFK</sequence>
<accession>A0ACC2LB48</accession>
<organism evidence="1 2">
    <name type="scientific">Persea americana</name>
    <name type="common">Avocado</name>
    <dbReference type="NCBI Taxonomy" id="3435"/>
    <lineage>
        <taxon>Eukaryota</taxon>
        <taxon>Viridiplantae</taxon>
        <taxon>Streptophyta</taxon>
        <taxon>Embryophyta</taxon>
        <taxon>Tracheophyta</taxon>
        <taxon>Spermatophyta</taxon>
        <taxon>Magnoliopsida</taxon>
        <taxon>Magnoliidae</taxon>
        <taxon>Laurales</taxon>
        <taxon>Lauraceae</taxon>
        <taxon>Persea</taxon>
    </lineage>
</organism>
<protein>
    <submittedName>
        <fullName evidence="1">Uncharacterized protein</fullName>
    </submittedName>
</protein>
<name>A0ACC2LB48_PERAE</name>
<proteinExistence type="predicted"/>